<reference evidence="1" key="1">
    <citation type="submission" date="2020-03" db="EMBL/GenBank/DDBJ databases">
        <title>The deep terrestrial virosphere.</title>
        <authorList>
            <person name="Holmfeldt K."/>
            <person name="Nilsson E."/>
            <person name="Simone D."/>
            <person name="Lopez-Fernandez M."/>
            <person name="Wu X."/>
            <person name="de Brujin I."/>
            <person name="Lundin D."/>
            <person name="Andersson A."/>
            <person name="Bertilsson S."/>
            <person name="Dopson M."/>
        </authorList>
    </citation>
    <scope>NUCLEOTIDE SEQUENCE</scope>
    <source>
        <strain evidence="1">TM448A00204</strain>
        <strain evidence="2">TM448B00128</strain>
    </source>
</reference>
<accession>A0A6H1ZCS1</accession>
<protein>
    <submittedName>
        <fullName evidence="1">Uncharacterized protein</fullName>
    </submittedName>
</protein>
<organism evidence="1">
    <name type="scientific">viral metagenome</name>
    <dbReference type="NCBI Taxonomy" id="1070528"/>
    <lineage>
        <taxon>unclassified sequences</taxon>
        <taxon>metagenomes</taxon>
        <taxon>organismal metagenomes</taxon>
    </lineage>
</organism>
<gene>
    <name evidence="1" type="ORF">TM448A00204_0007</name>
    <name evidence="2" type="ORF">TM448B00128_0037</name>
</gene>
<proteinExistence type="predicted"/>
<evidence type="ECO:0000313" key="1">
    <source>
        <dbReference type="EMBL" id="QJA45262.1"/>
    </source>
</evidence>
<name>A0A6H1ZCS1_9ZZZZ</name>
<dbReference type="EMBL" id="MT143988">
    <property type="protein sequence ID" value="QJA45262.1"/>
    <property type="molecule type" value="Genomic_DNA"/>
</dbReference>
<sequence>MLNCPVCQGFIVISTKYYRGRGPNMEGHLVIDFNGEHIVDKVFCEDCKILFHHSKLGKVKLIDDHPGWMSLEE</sequence>
<evidence type="ECO:0000313" key="2">
    <source>
        <dbReference type="EMBL" id="QJH93662.1"/>
    </source>
</evidence>
<dbReference type="EMBL" id="MT144590">
    <property type="protein sequence ID" value="QJH93662.1"/>
    <property type="molecule type" value="Genomic_DNA"/>
</dbReference>
<dbReference type="AlphaFoldDB" id="A0A6H1ZCS1"/>